<feature type="non-terminal residue" evidence="3">
    <location>
        <position position="174"/>
    </location>
</feature>
<proteinExistence type="predicted"/>
<dbReference type="OrthoDB" id="10289217at2759"/>
<dbReference type="Pfam" id="PF00629">
    <property type="entry name" value="MAM"/>
    <property type="match status" value="1"/>
</dbReference>
<dbReference type="EMBL" id="KK112793">
    <property type="protein sequence ID" value="KFM58571.1"/>
    <property type="molecule type" value="Genomic_DNA"/>
</dbReference>
<keyword evidence="1" id="KW-0732">Signal</keyword>
<dbReference type="SUPFAM" id="SSF49899">
    <property type="entry name" value="Concanavalin A-like lectins/glucanases"/>
    <property type="match status" value="1"/>
</dbReference>
<sequence length="174" mass="19755">MFRMTIKVLWFLIGVIASTYSYDDTKIFSCDFTEDSCGIVNQVGMRAKWNRKELDIGGRKGTVMAIDTNGMKGQIARMISPYFELHRQTSGCLSLDLFISGEGPITFRVEEQTDSGFQKILTVRNQVSHWRTYDLDVDIPEYVRFVFEAHVYPAMGKSIVAVTKVVFKLGKCPS</sequence>
<dbReference type="GO" id="GO:0016020">
    <property type="term" value="C:membrane"/>
    <property type="evidence" value="ECO:0007669"/>
    <property type="project" value="InterPro"/>
</dbReference>
<name>A0A087T0D2_STEMI</name>
<dbReference type="Proteomes" id="UP000054359">
    <property type="component" value="Unassembled WGS sequence"/>
</dbReference>
<feature type="signal peptide" evidence="1">
    <location>
        <begin position="1"/>
        <end position="21"/>
    </location>
</feature>
<gene>
    <name evidence="3" type="ORF">X975_13551</name>
</gene>
<protein>
    <recommendedName>
        <fullName evidence="2">MAM domain-containing protein</fullName>
    </recommendedName>
</protein>
<dbReference type="Gene3D" id="2.60.120.200">
    <property type="match status" value="1"/>
</dbReference>
<dbReference type="AlphaFoldDB" id="A0A087T0D2"/>
<evidence type="ECO:0000313" key="4">
    <source>
        <dbReference type="Proteomes" id="UP000054359"/>
    </source>
</evidence>
<feature type="chain" id="PRO_5001829194" description="MAM domain-containing protein" evidence="1">
    <location>
        <begin position="22"/>
        <end position="174"/>
    </location>
</feature>
<reference evidence="3 4" key="1">
    <citation type="submission" date="2013-11" db="EMBL/GenBank/DDBJ databases">
        <title>Genome sequencing of Stegodyphus mimosarum.</title>
        <authorList>
            <person name="Bechsgaard J."/>
        </authorList>
    </citation>
    <scope>NUCLEOTIDE SEQUENCE [LARGE SCALE GENOMIC DNA]</scope>
</reference>
<feature type="domain" description="MAM" evidence="2">
    <location>
        <begin position="28"/>
        <end position="174"/>
    </location>
</feature>
<accession>A0A087T0D2</accession>
<dbReference type="InterPro" id="IPR013320">
    <property type="entry name" value="ConA-like_dom_sf"/>
</dbReference>
<dbReference type="InterPro" id="IPR000998">
    <property type="entry name" value="MAM_dom"/>
</dbReference>
<organism evidence="3 4">
    <name type="scientific">Stegodyphus mimosarum</name>
    <name type="common">African social velvet spider</name>
    <dbReference type="NCBI Taxonomy" id="407821"/>
    <lineage>
        <taxon>Eukaryota</taxon>
        <taxon>Metazoa</taxon>
        <taxon>Ecdysozoa</taxon>
        <taxon>Arthropoda</taxon>
        <taxon>Chelicerata</taxon>
        <taxon>Arachnida</taxon>
        <taxon>Araneae</taxon>
        <taxon>Araneomorphae</taxon>
        <taxon>Entelegynae</taxon>
        <taxon>Eresoidea</taxon>
        <taxon>Eresidae</taxon>
        <taxon>Stegodyphus</taxon>
    </lineage>
</organism>
<dbReference type="OMA" id="IASTYSY"/>
<keyword evidence="4" id="KW-1185">Reference proteome</keyword>
<evidence type="ECO:0000259" key="2">
    <source>
        <dbReference type="PROSITE" id="PS50060"/>
    </source>
</evidence>
<evidence type="ECO:0000256" key="1">
    <source>
        <dbReference type="SAM" id="SignalP"/>
    </source>
</evidence>
<evidence type="ECO:0000313" key="3">
    <source>
        <dbReference type="EMBL" id="KFM58571.1"/>
    </source>
</evidence>
<dbReference type="PROSITE" id="PS50060">
    <property type="entry name" value="MAM_2"/>
    <property type="match status" value="1"/>
</dbReference>